<dbReference type="CDD" id="cd06173">
    <property type="entry name" value="MFS_MefA_like"/>
    <property type="match status" value="1"/>
</dbReference>
<dbReference type="PANTHER" id="PTHR43266">
    <property type="entry name" value="MACROLIDE-EFFLUX PROTEIN"/>
    <property type="match status" value="1"/>
</dbReference>
<protein>
    <submittedName>
        <fullName evidence="9">MFS transporter</fullName>
    </submittedName>
</protein>
<dbReference type="RefSeq" id="WP_285933094.1">
    <property type="nucleotide sequence ID" value="NZ_JASTZU010000048.1"/>
</dbReference>
<keyword evidence="4 7" id="KW-0812">Transmembrane</keyword>
<name>A0ABT7L7K1_9BACI</name>
<feature type="domain" description="Major facilitator superfamily (MFS) profile" evidence="8">
    <location>
        <begin position="1"/>
        <end position="193"/>
    </location>
</feature>
<dbReference type="PRINTS" id="PR01988">
    <property type="entry name" value="EXPORTERBACE"/>
</dbReference>
<gene>
    <name evidence="9" type="ORF">QQS35_15340</name>
</gene>
<feature type="transmembrane region" description="Helical" evidence="7">
    <location>
        <begin position="382"/>
        <end position="402"/>
    </location>
</feature>
<organism evidence="9 10">
    <name type="scientific">Aquibacillus rhizosphaerae</name>
    <dbReference type="NCBI Taxonomy" id="3051431"/>
    <lineage>
        <taxon>Bacteria</taxon>
        <taxon>Bacillati</taxon>
        <taxon>Bacillota</taxon>
        <taxon>Bacilli</taxon>
        <taxon>Bacillales</taxon>
        <taxon>Bacillaceae</taxon>
        <taxon>Aquibacillus</taxon>
    </lineage>
</organism>
<evidence type="ECO:0000259" key="8">
    <source>
        <dbReference type="PROSITE" id="PS50850"/>
    </source>
</evidence>
<dbReference type="PROSITE" id="PS50850">
    <property type="entry name" value="MFS"/>
    <property type="match status" value="1"/>
</dbReference>
<accession>A0ABT7L7K1</accession>
<dbReference type="Proteomes" id="UP001235343">
    <property type="component" value="Unassembled WGS sequence"/>
</dbReference>
<dbReference type="InterPro" id="IPR022324">
    <property type="entry name" value="Bacilysin_exporter_BacE_put"/>
</dbReference>
<evidence type="ECO:0000313" key="9">
    <source>
        <dbReference type="EMBL" id="MDL4841813.1"/>
    </source>
</evidence>
<evidence type="ECO:0000256" key="5">
    <source>
        <dbReference type="ARBA" id="ARBA00022989"/>
    </source>
</evidence>
<keyword evidence="3" id="KW-1003">Cell membrane</keyword>
<dbReference type="EMBL" id="JASTZU010000048">
    <property type="protein sequence ID" value="MDL4841813.1"/>
    <property type="molecule type" value="Genomic_DNA"/>
</dbReference>
<comment type="subcellular location">
    <subcellularLocation>
        <location evidence="1">Cell membrane</location>
        <topology evidence="1">Multi-pass membrane protein</topology>
    </subcellularLocation>
</comment>
<feature type="transmembrane region" description="Helical" evidence="7">
    <location>
        <begin position="224"/>
        <end position="247"/>
    </location>
</feature>
<evidence type="ECO:0000256" key="1">
    <source>
        <dbReference type="ARBA" id="ARBA00004651"/>
    </source>
</evidence>
<feature type="transmembrane region" description="Helical" evidence="7">
    <location>
        <begin position="290"/>
        <end position="309"/>
    </location>
</feature>
<comment type="caution">
    <text evidence="9">The sequence shown here is derived from an EMBL/GenBank/DDBJ whole genome shotgun (WGS) entry which is preliminary data.</text>
</comment>
<keyword evidence="6 7" id="KW-0472">Membrane</keyword>
<keyword evidence="10" id="KW-1185">Reference proteome</keyword>
<dbReference type="InterPro" id="IPR020846">
    <property type="entry name" value="MFS_dom"/>
</dbReference>
<sequence>MGKESENKLWKNKQYMHLIGAQIVSSLGDWLDILALLALVAIKWDTTPIGVSGVMVCIAIPMITLGPFAGAISDKFDRKRIMIISDLIRCLVVLGFVVASSLWQIYLLLLIKSAFASLFVPAKNGKLKEIVHEKDIQQAMGISGMIDNSSKIIGPTLSGILVSFIGVNIAFFIDAATFVISAVFLLGVTNSTYQQAEKKEQYSRRSIFHQIIEGYVHLKQIPSLTFGLIGLSCGLLVLQIADSQIMILLRGIEGDPVRIAGYAMASSGAGMFIMSAILSKRNLNISLPTTMGLGVSIVGVGIVGAAIIVELSQLAITIVLPILFCIIGIAFTAVILPFNIAVQKETPVQLSGRVFGTINSITMLATIIGMVSGGILSEIIGVQATFFISGGSLIIVGFGALFRKQHLESRDVFAESNGGAQKKTAP</sequence>
<dbReference type="SUPFAM" id="SSF103473">
    <property type="entry name" value="MFS general substrate transporter"/>
    <property type="match status" value="1"/>
</dbReference>
<feature type="transmembrane region" description="Helical" evidence="7">
    <location>
        <begin position="21"/>
        <end position="42"/>
    </location>
</feature>
<feature type="transmembrane region" description="Helical" evidence="7">
    <location>
        <begin position="160"/>
        <end position="188"/>
    </location>
</feature>
<keyword evidence="2" id="KW-0813">Transport</keyword>
<feature type="transmembrane region" description="Helical" evidence="7">
    <location>
        <begin position="315"/>
        <end position="342"/>
    </location>
</feature>
<dbReference type="Pfam" id="PF07690">
    <property type="entry name" value="MFS_1"/>
    <property type="match status" value="1"/>
</dbReference>
<feature type="transmembrane region" description="Helical" evidence="7">
    <location>
        <begin position="90"/>
        <end position="111"/>
    </location>
</feature>
<dbReference type="PANTHER" id="PTHR43266:SF2">
    <property type="entry name" value="MAJOR FACILITATOR SUPERFAMILY (MFS) PROFILE DOMAIN-CONTAINING PROTEIN"/>
    <property type="match status" value="1"/>
</dbReference>
<evidence type="ECO:0000256" key="4">
    <source>
        <dbReference type="ARBA" id="ARBA00022692"/>
    </source>
</evidence>
<evidence type="ECO:0000256" key="3">
    <source>
        <dbReference type="ARBA" id="ARBA00022475"/>
    </source>
</evidence>
<feature type="transmembrane region" description="Helical" evidence="7">
    <location>
        <begin position="259"/>
        <end position="278"/>
    </location>
</feature>
<evidence type="ECO:0000313" key="10">
    <source>
        <dbReference type="Proteomes" id="UP001235343"/>
    </source>
</evidence>
<keyword evidence="5 7" id="KW-1133">Transmembrane helix</keyword>
<proteinExistence type="predicted"/>
<feature type="transmembrane region" description="Helical" evidence="7">
    <location>
        <begin position="354"/>
        <end position="376"/>
    </location>
</feature>
<evidence type="ECO:0000256" key="6">
    <source>
        <dbReference type="ARBA" id="ARBA00023136"/>
    </source>
</evidence>
<dbReference type="Gene3D" id="1.20.1250.20">
    <property type="entry name" value="MFS general substrate transporter like domains"/>
    <property type="match status" value="1"/>
</dbReference>
<feature type="transmembrane region" description="Helical" evidence="7">
    <location>
        <begin position="48"/>
        <end position="69"/>
    </location>
</feature>
<evidence type="ECO:0000256" key="7">
    <source>
        <dbReference type="SAM" id="Phobius"/>
    </source>
</evidence>
<reference evidence="9 10" key="1">
    <citation type="submission" date="2023-06" db="EMBL/GenBank/DDBJ databases">
        <title>Aquibacillus rhizosphaerae LR5S19.</title>
        <authorList>
            <person name="Sun J.-Q."/>
        </authorList>
    </citation>
    <scope>NUCLEOTIDE SEQUENCE [LARGE SCALE GENOMIC DNA]</scope>
    <source>
        <strain evidence="9 10">LR5S19</strain>
    </source>
</reference>
<dbReference type="InterPro" id="IPR036259">
    <property type="entry name" value="MFS_trans_sf"/>
</dbReference>
<evidence type="ECO:0000256" key="2">
    <source>
        <dbReference type="ARBA" id="ARBA00022448"/>
    </source>
</evidence>
<dbReference type="InterPro" id="IPR011701">
    <property type="entry name" value="MFS"/>
</dbReference>